<dbReference type="AlphaFoldDB" id="A0AAP3E8K6"/>
<dbReference type="Proteomes" id="UP001321047">
    <property type="component" value="Unassembled WGS sequence"/>
</dbReference>
<accession>A0AAP3E8K6</accession>
<gene>
    <name evidence="1" type="ORF">OB919_18790</name>
</gene>
<evidence type="ECO:0000313" key="1">
    <source>
        <dbReference type="EMBL" id="MCU4754000.1"/>
    </source>
</evidence>
<dbReference type="RefSeq" id="WP_342810305.1">
    <property type="nucleotide sequence ID" value="NZ_JAOPJZ010000027.1"/>
</dbReference>
<name>A0AAP3E8K6_9EURY</name>
<dbReference type="EMBL" id="JAOPJZ010000027">
    <property type="protein sequence ID" value="MCU4754000.1"/>
    <property type="molecule type" value="Genomic_DNA"/>
</dbReference>
<comment type="caution">
    <text evidence="1">The sequence shown here is derived from an EMBL/GenBank/DDBJ whole genome shotgun (WGS) entry which is preliminary data.</text>
</comment>
<proteinExistence type="predicted"/>
<reference evidence="1 2" key="1">
    <citation type="submission" date="2022-09" db="EMBL/GenBank/DDBJ databases">
        <title>Enrichment on poylsaccharides allowed isolation of novel metabolic and taxonomic groups of Haloarchaea.</title>
        <authorList>
            <person name="Sorokin D.Y."/>
            <person name="Elcheninov A.G."/>
            <person name="Khizhniak T.V."/>
            <person name="Kolganova T.V."/>
            <person name="Kublanov I.V."/>
        </authorList>
    </citation>
    <scope>NUCLEOTIDE SEQUENCE [LARGE SCALE GENOMIC DNA]</scope>
    <source>
        <strain evidence="1 2">AArc-curdl1</strain>
    </source>
</reference>
<sequence length="162" mass="18399">MNTNGCLRLALEGFRQRLLVAENEQFLSRIGSSAFRMTDVKHYRSEIYSLVNAGLIKNVPVGRRRDYVVSKRGRELLKEVENTADDELPTREMVFTVEENINALESIGVQMVEFIPADYDVTREQIVSLESVGLVEKTSDGPGVLDRYQYTDEMLSVFASIE</sequence>
<organism evidence="1 2">
    <name type="scientific">Natronosalvus hydrolyticus</name>
    <dbReference type="NCBI Taxonomy" id="2979988"/>
    <lineage>
        <taxon>Archaea</taxon>
        <taxon>Methanobacteriati</taxon>
        <taxon>Methanobacteriota</taxon>
        <taxon>Stenosarchaea group</taxon>
        <taxon>Halobacteria</taxon>
        <taxon>Halobacteriales</taxon>
        <taxon>Natrialbaceae</taxon>
        <taxon>Natronosalvus</taxon>
    </lineage>
</organism>
<keyword evidence="2" id="KW-1185">Reference proteome</keyword>
<protein>
    <submittedName>
        <fullName evidence="1">Uncharacterized protein</fullName>
    </submittedName>
</protein>
<evidence type="ECO:0000313" key="2">
    <source>
        <dbReference type="Proteomes" id="UP001321047"/>
    </source>
</evidence>